<evidence type="ECO:0000256" key="1">
    <source>
        <dbReference type="ARBA" id="ARBA00007699"/>
    </source>
</evidence>
<feature type="binding site" evidence="7">
    <location>
        <begin position="204"/>
        <end position="207"/>
    </location>
    <ligand>
        <name>GTP</name>
        <dbReference type="ChEBI" id="CHEBI:37565"/>
    </ligand>
</feature>
<name>A0A1F5PIN9_9BACT</name>
<feature type="domain" description="OBG-type G" evidence="8">
    <location>
        <begin position="156"/>
        <end position="318"/>
    </location>
</feature>
<feature type="domain" description="Obg" evidence="9">
    <location>
        <begin position="1"/>
        <end position="155"/>
    </location>
</feature>
<keyword evidence="7" id="KW-0479">Metal-binding</keyword>
<evidence type="ECO:0000256" key="4">
    <source>
        <dbReference type="ARBA" id="ARBA00022801"/>
    </source>
</evidence>
<dbReference type="InterPro" id="IPR036726">
    <property type="entry name" value="GTP1_OBG_dom_sf"/>
</dbReference>
<dbReference type="PANTHER" id="PTHR11702:SF31">
    <property type="entry name" value="MITOCHONDRIAL RIBOSOME-ASSOCIATED GTPASE 2"/>
    <property type="match status" value="1"/>
</dbReference>
<feature type="binding site" evidence="7">
    <location>
        <begin position="187"/>
        <end position="191"/>
    </location>
    <ligand>
        <name>GTP</name>
        <dbReference type="ChEBI" id="CHEBI:37565"/>
    </ligand>
</feature>
<keyword evidence="2 7" id="KW-0963">Cytoplasm</keyword>
<dbReference type="InterPro" id="IPR006169">
    <property type="entry name" value="GTP1_OBG_dom"/>
</dbReference>
<sequence length="324" mass="35158">MLIDEVKITVKGGDGGDGVVSYKNAMMEKGPTGGDGGRGGNVYLEAVSDLSALRQFRHQKDFTAQDGDAGSNRNKKGADGEDLILKVPVGTVARNLDLSQELELTKVGEKVIIARGASGGYGNSHFRSSTNISPRQSSPGHAARRFDFVFELKLIADVGLVGLPNAGKSSLLNELTRAKSKVANYQFTTLEPNLGAYYDLILADIPGLIEGASGGRGLGIKFLRHISRCTALFHLVPADSEDVVRDYKIIREELSTYDPKLVEKPEYIFLSKFDSVDPKAASEKLKQLRKIDSKTIAISVNDWESIEQVKKILNSIAKKKTTTS</sequence>
<dbReference type="Proteomes" id="UP000178377">
    <property type="component" value="Unassembled WGS sequence"/>
</dbReference>
<accession>A0A1F5PIN9</accession>
<comment type="subcellular location">
    <subcellularLocation>
        <location evidence="7">Cytoplasm</location>
    </subcellularLocation>
</comment>
<evidence type="ECO:0000256" key="3">
    <source>
        <dbReference type="ARBA" id="ARBA00022741"/>
    </source>
</evidence>
<dbReference type="InterPro" id="IPR031167">
    <property type="entry name" value="G_OBG"/>
</dbReference>
<evidence type="ECO:0000259" key="9">
    <source>
        <dbReference type="PROSITE" id="PS51883"/>
    </source>
</evidence>
<dbReference type="FunFam" id="2.70.210.12:FF:000001">
    <property type="entry name" value="GTPase Obg"/>
    <property type="match status" value="1"/>
</dbReference>
<evidence type="ECO:0000256" key="6">
    <source>
        <dbReference type="ARBA" id="ARBA00023134"/>
    </source>
</evidence>
<dbReference type="GO" id="GO:0042254">
    <property type="term" value="P:ribosome biogenesis"/>
    <property type="evidence" value="ECO:0007669"/>
    <property type="project" value="UniProtKB-UniRule"/>
</dbReference>
<comment type="cofactor">
    <cofactor evidence="7">
        <name>Mg(2+)</name>
        <dbReference type="ChEBI" id="CHEBI:18420"/>
    </cofactor>
</comment>
<organism evidence="10 11">
    <name type="scientific">Candidatus Doudnabacteria bacterium RIFCSPHIGHO2_01_FULL_50_11</name>
    <dbReference type="NCBI Taxonomy" id="1817828"/>
    <lineage>
        <taxon>Bacteria</taxon>
        <taxon>Candidatus Doudnaibacteriota</taxon>
    </lineage>
</organism>
<dbReference type="STRING" id="1817828.A2722_03505"/>
<gene>
    <name evidence="7" type="primary">obg</name>
    <name evidence="10" type="ORF">A2722_03505</name>
</gene>
<dbReference type="GO" id="GO:0003924">
    <property type="term" value="F:GTPase activity"/>
    <property type="evidence" value="ECO:0007669"/>
    <property type="project" value="UniProtKB-UniRule"/>
</dbReference>
<dbReference type="SUPFAM" id="SSF52540">
    <property type="entry name" value="P-loop containing nucleoside triphosphate hydrolases"/>
    <property type="match status" value="1"/>
</dbReference>
<dbReference type="InterPro" id="IPR006074">
    <property type="entry name" value="GTP1-OBG_CS"/>
</dbReference>
<dbReference type="HAMAP" id="MF_01454">
    <property type="entry name" value="GTPase_Obg"/>
    <property type="match status" value="1"/>
</dbReference>
<comment type="similarity">
    <text evidence="1 7">Belongs to the TRAFAC class OBG-HflX-like GTPase superfamily. OBG GTPase family.</text>
</comment>
<dbReference type="Pfam" id="PF01926">
    <property type="entry name" value="MMR_HSR1"/>
    <property type="match status" value="1"/>
</dbReference>
<dbReference type="NCBIfam" id="TIGR02729">
    <property type="entry name" value="Obg_CgtA"/>
    <property type="match status" value="1"/>
</dbReference>
<dbReference type="EMBL" id="MFEO01000017">
    <property type="protein sequence ID" value="OGE89729.1"/>
    <property type="molecule type" value="Genomic_DNA"/>
</dbReference>
<dbReference type="GO" id="GO:0000287">
    <property type="term" value="F:magnesium ion binding"/>
    <property type="evidence" value="ECO:0007669"/>
    <property type="project" value="InterPro"/>
</dbReference>
<dbReference type="GO" id="GO:0005525">
    <property type="term" value="F:GTP binding"/>
    <property type="evidence" value="ECO:0007669"/>
    <property type="project" value="UniProtKB-UniRule"/>
</dbReference>
<keyword evidence="6 7" id="KW-0342">GTP-binding</keyword>
<dbReference type="InterPro" id="IPR045086">
    <property type="entry name" value="OBG_GTPase"/>
</dbReference>
<evidence type="ECO:0000313" key="11">
    <source>
        <dbReference type="Proteomes" id="UP000178377"/>
    </source>
</evidence>
<dbReference type="PROSITE" id="PS51710">
    <property type="entry name" value="G_OBG"/>
    <property type="match status" value="1"/>
</dbReference>
<dbReference type="PRINTS" id="PR00326">
    <property type="entry name" value="GTP1OBG"/>
</dbReference>
<proteinExistence type="inferred from homology"/>
<dbReference type="EC" id="3.6.5.-" evidence="7"/>
<dbReference type="AlphaFoldDB" id="A0A1F5PIN9"/>
<comment type="function">
    <text evidence="7">An essential GTPase which binds GTP, GDP and possibly (p)ppGpp with moderate affinity, with high nucleotide exchange rates and a fairly low GTP hydrolysis rate. Plays a role in control of the cell cycle, stress response, ribosome biogenesis and in those bacteria that undergo differentiation, in morphogenesis control.</text>
</comment>
<evidence type="ECO:0000256" key="5">
    <source>
        <dbReference type="ARBA" id="ARBA00022842"/>
    </source>
</evidence>
<feature type="binding site" evidence="7">
    <location>
        <position position="189"/>
    </location>
    <ligand>
        <name>Mg(2+)</name>
        <dbReference type="ChEBI" id="CHEBI:18420"/>
    </ligand>
</feature>
<comment type="caution">
    <text evidence="10">The sequence shown here is derived from an EMBL/GenBank/DDBJ whole genome shotgun (WGS) entry which is preliminary data.</text>
</comment>
<feature type="binding site" evidence="7">
    <location>
        <position position="169"/>
    </location>
    <ligand>
        <name>Mg(2+)</name>
        <dbReference type="ChEBI" id="CHEBI:18420"/>
    </ligand>
</feature>
<comment type="subunit">
    <text evidence="7">Monomer.</text>
</comment>
<dbReference type="PROSITE" id="PS51883">
    <property type="entry name" value="OBG"/>
    <property type="match status" value="1"/>
</dbReference>
<evidence type="ECO:0000313" key="10">
    <source>
        <dbReference type="EMBL" id="OGE89729.1"/>
    </source>
</evidence>
<evidence type="ECO:0000256" key="2">
    <source>
        <dbReference type="ARBA" id="ARBA00022490"/>
    </source>
</evidence>
<evidence type="ECO:0000256" key="7">
    <source>
        <dbReference type="HAMAP-Rule" id="MF_01454"/>
    </source>
</evidence>
<reference evidence="10 11" key="1">
    <citation type="journal article" date="2016" name="Nat. Commun.">
        <title>Thousands of microbial genomes shed light on interconnected biogeochemical processes in an aquifer system.</title>
        <authorList>
            <person name="Anantharaman K."/>
            <person name="Brown C.T."/>
            <person name="Hug L.A."/>
            <person name="Sharon I."/>
            <person name="Castelle C.J."/>
            <person name="Probst A.J."/>
            <person name="Thomas B.C."/>
            <person name="Singh A."/>
            <person name="Wilkins M.J."/>
            <person name="Karaoz U."/>
            <person name="Brodie E.L."/>
            <person name="Williams K.H."/>
            <person name="Hubbard S.S."/>
            <person name="Banfield J.F."/>
        </authorList>
    </citation>
    <scope>NUCLEOTIDE SEQUENCE [LARGE SCALE GENOMIC DNA]</scope>
</reference>
<dbReference type="GO" id="GO:0005737">
    <property type="term" value="C:cytoplasm"/>
    <property type="evidence" value="ECO:0007669"/>
    <property type="project" value="UniProtKB-SubCell"/>
</dbReference>
<protein>
    <recommendedName>
        <fullName evidence="7">GTPase Obg</fullName>
        <ecNumber evidence="7">3.6.5.-</ecNumber>
    </recommendedName>
    <alternativeName>
        <fullName evidence="7">GTP-binding protein Obg</fullName>
    </alternativeName>
</protein>
<feature type="binding site" evidence="7">
    <location>
        <begin position="299"/>
        <end position="301"/>
    </location>
    <ligand>
        <name>GTP</name>
        <dbReference type="ChEBI" id="CHEBI:37565"/>
    </ligand>
</feature>
<feature type="binding site" evidence="7">
    <location>
        <begin position="162"/>
        <end position="169"/>
    </location>
    <ligand>
        <name>GTP</name>
        <dbReference type="ChEBI" id="CHEBI:37565"/>
    </ligand>
</feature>
<dbReference type="PIRSF" id="PIRSF002401">
    <property type="entry name" value="GTP_bd_Obg/CgtA"/>
    <property type="match status" value="1"/>
</dbReference>
<keyword evidence="3 7" id="KW-0547">Nucleotide-binding</keyword>
<dbReference type="SUPFAM" id="SSF82051">
    <property type="entry name" value="Obg GTP-binding protein N-terminal domain"/>
    <property type="match status" value="1"/>
</dbReference>
<dbReference type="InterPro" id="IPR014100">
    <property type="entry name" value="GTP-bd_Obg/CgtA"/>
</dbReference>
<dbReference type="Pfam" id="PF01018">
    <property type="entry name" value="GTP1_OBG"/>
    <property type="match status" value="1"/>
</dbReference>
<dbReference type="InterPro" id="IPR006073">
    <property type="entry name" value="GTP-bd"/>
</dbReference>
<dbReference type="PROSITE" id="PS00905">
    <property type="entry name" value="GTP1_OBG"/>
    <property type="match status" value="1"/>
</dbReference>
<feature type="binding site" evidence="7">
    <location>
        <begin position="271"/>
        <end position="274"/>
    </location>
    <ligand>
        <name>GTP</name>
        <dbReference type="ChEBI" id="CHEBI:37565"/>
    </ligand>
</feature>
<dbReference type="NCBIfam" id="NF008956">
    <property type="entry name" value="PRK12299.1"/>
    <property type="match status" value="1"/>
</dbReference>
<dbReference type="Gene3D" id="3.40.50.300">
    <property type="entry name" value="P-loop containing nucleotide triphosphate hydrolases"/>
    <property type="match status" value="1"/>
</dbReference>
<evidence type="ECO:0000259" key="8">
    <source>
        <dbReference type="PROSITE" id="PS51710"/>
    </source>
</evidence>
<keyword evidence="4 7" id="KW-0378">Hydrolase</keyword>
<dbReference type="PANTHER" id="PTHR11702">
    <property type="entry name" value="DEVELOPMENTALLY REGULATED GTP-BINDING PROTEIN-RELATED"/>
    <property type="match status" value="1"/>
</dbReference>
<dbReference type="CDD" id="cd01898">
    <property type="entry name" value="Obg"/>
    <property type="match status" value="1"/>
</dbReference>
<dbReference type="Gene3D" id="2.70.210.12">
    <property type="entry name" value="GTP1/OBG domain"/>
    <property type="match status" value="1"/>
</dbReference>
<dbReference type="InterPro" id="IPR027417">
    <property type="entry name" value="P-loop_NTPase"/>
</dbReference>
<keyword evidence="5 7" id="KW-0460">Magnesium</keyword>